<evidence type="ECO:0000259" key="2">
    <source>
        <dbReference type="Pfam" id="PF08327"/>
    </source>
</evidence>
<comment type="similarity">
    <text evidence="1">Belongs to the AHA1 family.</text>
</comment>
<protein>
    <submittedName>
        <fullName evidence="3">Activator of Hsp90 ATPase 1 family protein</fullName>
    </submittedName>
</protein>
<dbReference type="GeneID" id="83062711"/>
<feature type="domain" description="Activator of Hsp90 ATPase homologue 1/2-like C-terminal" evidence="2">
    <location>
        <begin position="19"/>
        <end position="149"/>
    </location>
</feature>
<dbReference type="InterPro" id="IPR013538">
    <property type="entry name" value="ASHA1/2-like_C"/>
</dbReference>
<gene>
    <name evidence="3" type="ORF">LEN_0818</name>
</gene>
<dbReference type="RefSeq" id="WP_096376752.1">
    <property type="nucleotide sequence ID" value="NZ_AP014940.1"/>
</dbReference>
<evidence type="ECO:0000313" key="4">
    <source>
        <dbReference type="Proteomes" id="UP000218824"/>
    </source>
</evidence>
<dbReference type="InterPro" id="IPR023393">
    <property type="entry name" value="START-like_dom_sf"/>
</dbReference>
<dbReference type="EMBL" id="AP014940">
    <property type="protein sequence ID" value="BAV96305.1"/>
    <property type="molecule type" value="Genomic_DNA"/>
</dbReference>
<dbReference type="KEGG" id="lem:LEN_0818"/>
<dbReference type="Pfam" id="PF08327">
    <property type="entry name" value="AHSA1"/>
    <property type="match status" value="1"/>
</dbReference>
<dbReference type="Proteomes" id="UP000218824">
    <property type="component" value="Chromosome"/>
</dbReference>
<dbReference type="AlphaFoldDB" id="A0AAU9AKV8"/>
<proteinExistence type="inferred from homology"/>
<reference evidence="3 4" key="1">
    <citation type="journal article" date="2017" name="DNA Res.">
        <title>Complete genome sequence and expression profile of the commercial lytic enzyme producer Lysobacter enzymogenes M497-1.</title>
        <authorList>
            <person name="Takami H."/>
            <person name="Toyoda A."/>
            <person name="Uchiyama I."/>
            <person name="Itoh T."/>
            <person name="Takaki Y."/>
            <person name="Arai W."/>
            <person name="Nishi S."/>
            <person name="Kawai M."/>
            <person name="Shinya K."/>
            <person name="Ikeda H."/>
        </authorList>
    </citation>
    <scope>NUCLEOTIDE SEQUENCE [LARGE SCALE GENOMIC DNA]</scope>
    <source>
        <strain evidence="3 4">M497-1</strain>
    </source>
</reference>
<evidence type="ECO:0000313" key="3">
    <source>
        <dbReference type="EMBL" id="BAV96305.1"/>
    </source>
</evidence>
<dbReference type="CDD" id="cd08900">
    <property type="entry name" value="SRPBCC_CalC_Aha1-like_7"/>
    <property type="match status" value="1"/>
</dbReference>
<name>A0AAU9AKV8_LYSEN</name>
<dbReference type="Gene3D" id="3.30.530.20">
    <property type="match status" value="1"/>
</dbReference>
<dbReference type="SUPFAM" id="SSF55961">
    <property type="entry name" value="Bet v1-like"/>
    <property type="match status" value="1"/>
</dbReference>
<organism evidence="3 4">
    <name type="scientific">Lysobacter enzymogenes</name>
    <dbReference type="NCBI Taxonomy" id="69"/>
    <lineage>
        <taxon>Bacteria</taxon>
        <taxon>Pseudomonadati</taxon>
        <taxon>Pseudomonadota</taxon>
        <taxon>Gammaproteobacteria</taxon>
        <taxon>Lysobacterales</taxon>
        <taxon>Lysobacteraceae</taxon>
        <taxon>Lysobacter</taxon>
    </lineage>
</organism>
<accession>A0AAU9AKV8</accession>
<evidence type="ECO:0000256" key="1">
    <source>
        <dbReference type="ARBA" id="ARBA00006817"/>
    </source>
</evidence>
<sequence length="156" mass="17940">MSERSVQHGEFTIERRFAASPRKLFRAWADPQAKRAWSTCQDGMEVIEHRMDFRRGGEEVIVNRGPTGLIHRFHGHYFDIVDNQRIVYGFSMDVGEDRLTASLATVQFHADGDGARMVFTEQLAFFDGLQTLEDRREGTQVLFESIALYLHEAPPH</sequence>